<evidence type="ECO:0000313" key="3">
    <source>
        <dbReference type="Proteomes" id="UP000509301"/>
    </source>
</evidence>
<dbReference type="GeneID" id="55641635"/>
<proteinExistence type="predicted"/>
<accession>A0A6N0NW71</accession>
<dbReference type="OrthoDB" id="41639at2157"/>
<protein>
    <submittedName>
        <fullName evidence="2">Uncharacterized protein</fullName>
    </submittedName>
</protein>
<dbReference type="Proteomes" id="UP000509301">
    <property type="component" value="Chromosome"/>
</dbReference>
<keyword evidence="1" id="KW-0812">Transmembrane</keyword>
<organism evidence="2 3">
    <name type="scientific">Metallosphaera tengchongensis</name>
    <dbReference type="NCBI Taxonomy" id="1532350"/>
    <lineage>
        <taxon>Archaea</taxon>
        <taxon>Thermoproteota</taxon>
        <taxon>Thermoprotei</taxon>
        <taxon>Sulfolobales</taxon>
        <taxon>Sulfolobaceae</taxon>
        <taxon>Metallosphaera</taxon>
    </lineage>
</organism>
<dbReference type="RefSeq" id="WP_174630786.1">
    <property type="nucleotide sequence ID" value="NZ_CP049074.1"/>
</dbReference>
<name>A0A6N0NW71_9CREN</name>
<dbReference type="KEGG" id="mten:GWK48_06755"/>
<keyword evidence="3" id="KW-1185">Reference proteome</keyword>
<keyword evidence="1" id="KW-0472">Membrane</keyword>
<sequence>MVLLLETQENLYQVIFFLMAVVYPIWYYIILWKAEKDPQVDISEVMKQESA</sequence>
<gene>
    <name evidence="2" type="ORF">GWK48_06755</name>
</gene>
<dbReference type="AlphaFoldDB" id="A0A6N0NW71"/>
<keyword evidence="1" id="KW-1133">Transmembrane helix</keyword>
<dbReference type="EMBL" id="CP049074">
    <property type="protein sequence ID" value="QKR00113.1"/>
    <property type="molecule type" value="Genomic_DNA"/>
</dbReference>
<reference evidence="2 3" key="1">
    <citation type="submission" date="2020-02" db="EMBL/GenBank/DDBJ databases">
        <title>Comparative genome analysis reveals the metabolism and evolution of the thermophilic archaeal genus Metallosphaera.</title>
        <authorList>
            <person name="Jiang C."/>
        </authorList>
    </citation>
    <scope>NUCLEOTIDE SEQUENCE [LARGE SCALE GENOMIC DNA]</scope>
    <source>
        <strain evidence="2 3">Ric-A</strain>
    </source>
</reference>
<evidence type="ECO:0000313" key="2">
    <source>
        <dbReference type="EMBL" id="QKR00113.1"/>
    </source>
</evidence>
<evidence type="ECO:0000256" key="1">
    <source>
        <dbReference type="SAM" id="Phobius"/>
    </source>
</evidence>
<feature type="transmembrane region" description="Helical" evidence="1">
    <location>
        <begin position="12"/>
        <end position="30"/>
    </location>
</feature>